<dbReference type="Proteomes" id="UP000589292">
    <property type="component" value="Unassembled WGS sequence"/>
</dbReference>
<dbReference type="CDD" id="cd00254">
    <property type="entry name" value="LT-like"/>
    <property type="match status" value="1"/>
</dbReference>
<evidence type="ECO:0000313" key="6">
    <source>
        <dbReference type="Proteomes" id="UP000589292"/>
    </source>
</evidence>
<comment type="caution">
    <text evidence="5">The sequence shown here is derived from an EMBL/GenBank/DDBJ whole genome shotgun (WGS) entry which is preliminary data.</text>
</comment>
<dbReference type="Pfam" id="PF01464">
    <property type="entry name" value="SLT"/>
    <property type="match status" value="1"/>
</dbReference>
<dbReference type="EMBL" id="VDES01000002">
    <property type="protein sequence ID" value="MBA1373939.1"/>
    <property type="molecule type" value="Genomic_DNA"/>
</dbReference>
<feature type="chain" id="PRO_5031397447" evidence="3">
    <location>
        <begin position="25"/>
        <end position="230"/>
    </location>
</feature>
<dbReference type="SUPFAM" id="SSF53955">
    <property type="entry name" value="Lysozyme-like"/>
    <property type="match status" value="1"/>
</dbReference>
<evidence type="ECO:0000313" key="5">
    <source>
        <dbReference type="EMBL" id="MBA1373939.1"/>
    </source>
</evidence>
<name>A0A7V8RCJ6_9SPHN</name>
<dbReference type="PANTHER" id="PTHR37423">
    <property type="entry name" value="SOLUBLE LYTIC MUREIN TRANSGLYCOSYLASE-RELATED"/>
    <property type="match status" value="1"/>
</dbReference>
<organism evidence="5 6">
    <name type="scientific">Sphingomonas ursincola</name>
    <dbReference type="NCBI Taxonomy" id="56361"/>
    <lineage>
        <taxon>Bacteria</taxon>
        <taxon>Pseudomonadati</taxon>
        <taxon>Pseudomonadota</taxon>
        <taxon>Alphaproteobacteria</taxon>
        <taxon>Sphingomonadales</taxon>
        <taxon>Sphingomonadaceae</taxon>
        <taxon>Sphingomonas</taxon>
    </lineage>
</organism>
<feature type="signal peptide" evidence="3">
    <location>
        <begin position="1"/>
        <end position="24"/>
    </location>
</feature>
<dbReference type="RefSeq" id="WP_137775608.1">
    <property type="nucleotide sequence ID" value="NZ_BAAAGB010000001.1"/>
</dbReference>
<dbReference type="PANTHER" id="PTHR37423:SF2">
    <property type="entry name" value="MEMBRANE-BOUND LYTIC MUREIN TRANSGLYCOSYLASE C"/>
    <property type="match status" value="1"/>
</dbReference>
<dbReference type="AlphaFoldDB" id="A0A7V8RCJ6"/>
<dbReference type="InterPro" id="IPR008258">
    <property type="entry name" value="Transglycosylase_SLT_dom_1"/>
</dbReference>
<evidence type="ECO:0000256" key="3">
    <source>
        <dbReference type="SAM" id="SignalP"/>
    </source>
</evidence>
<proteinExistence type="inferred from homology"/>
<comment type="similarity">
    <text evidence="1">Belongs to the transglycosylase Slt family.</text>
</comment>
<evidence type="ECO:0000256" key="1">
    <source>
        <dbReference type="ARBA" id="ARBA00007734"/>
    </source>
</evidence>
<evidence type="ECO:0000256" key="2">
    <source>
        <dbReference type="ARBA" id="ARBA00009387"/>
    </source>
</evidence>
<sequence length="230" mass="25139">MPAYSQIASVCAALATAISLPVHAQATRLPAALDFTTLDSHVREASRTFGLPETWIHAVIRQESRGRPNAVSRAGAMGLMQLMPKTWQRQRTRYALGHDPFDPRSNILAGTSYLREMYDAFGMPGCLAAYNAGPARFLQWRNHGRALPAETRSYVAAIASNIRRSAGPIVQAQGIRATMSWTQSHLFPGMSTTQMLHDQDFGHGQASAADTIGPKGQDQLFADIIHDQIP</sequence>
<dbReference type="InterPro" id="IPR023346">
    <property type="entry name" value="Lysozyme-like_dom_sf"/>
</dbReference>
<protein>
    <submittedName>
        <fullName evidence="5">Lytic transglycosylase domain-containing protein</fullName>
    </submittedName>
</protein>
<gene>
    <name evidence="5" type="ORF">FG486_06275</name>
</gene>
<feature type="domain" description="Transglycosylase SLT" evidence="4">
    <location>
        <begin position="42"/>
        <end position="145"/>
    </location>
</feature>
<keyword evidence="3" id="KW-0732">Signal</keyword>
<evidence type="ECO:0000259" key="4">
    <source>
        <dbReference type="Pfam" id="PF01464"/>
    </source>
</evidence>
<accession>A0A7V8RCJ6</accession>
<comment type="similarity">
    <text evidence="2">Belongs to the virb1 family.</text>
</comment>
<keyword evidence="6" id="KW-1185">Reference proteome</keyword>
<dbReference type="Gene3D" id="1.10.530.10">
    <property type="match status" value="1"/>
</dbReference>
<reference evidence="5 6" key="1">
    <citation type="journal article" date="1994" name="Int. J. Syst. Bacteriol.">
        <title>Phylogenetic positions of novel aerobic, bacteriochlorophyll a-containing bacteria and description of Roseococcus thiosulfatophilus gen. nov., sp. nov., Erythromicrobium ramosum gen. nov., sp. nov., and Erythrobacter litoralis sp. nov.</title>
        <authorList>
            <person name="Yurkov V."/>
            <person name="Stackebrandt E."/>
            <person name="Holmes A."/>
            <person name="Fuerst J.A."/>
            <person name="Hugenholtz P."/>
            <person name="Golecki J."/>
            <person name="Gad'on N."/>
            <person name="Gorlenko V.M."/>
            <person name="Kompantseva E.I."/>
            <person name="Drews G."/>
        </authorList>
    </citation>
    <scope>NUCLEOTIDE SEQUENCE [LARGE SCALE GENOMIC DNA]</scope>
    <source>
        <strain evidence="5 6">KR-99</strain>
    </source>
</reference>